<dbReference type="InterPro" id="IPR000210">
    <property type="entry name" value="BTB/POZ_dom"/>
</dbReference>
<accession>A0A409W4N4</accession>
<evidence type="ECO:0000259" key="2">
    <source>
        <dbReference type="PROSITE" id="PS50097"/>
    </source>
</evidence>
<proteinExistence type="predicted"/>
<dbReference type="PANTHER" id="PTHR22743">
    <property type="entry name" value="MEPRIN/TRAF-LIKE MATH FAMILY-C.ELEGANS"/>
    <property type="match status" value="1"/>
</dbReference>
<feature type="region of interest" description="Disordered" evidence="1">
    <location>
        <begin position="14"/>
        <end position="55"/>
    </location>
</feature>
<feature type="region of interest" description="Disordered" evidence="1">
    <location>
        <begin position="911"/>
        <end position="938"/>
    </location>
</feature>
<keyword evidence="4" id="KW-1185">Reference proteome</keyword>
<dbReference type="PANTHER" id="PTHR22743:SF165">
    <property type="entry name" value="BTB AND MATH DOMAIN CONTAINING-RELATED"/>
    <property type="match status" value="1"/>
</dbReference>
<feature type="domain" description="BTB" evidence="2">
    <location>
        <begin position="653"/>
        <end position="721"/>
    </location>
</feature>
<name>A0A409W4N4_9AGAR</name>
<evidence type="ECO:0000313" key="4">
    <source>
        <dbReference type="Proteomes" id="UP000284842"/>
    </source>
</evidence>
<dbReference type="AlphaFoldDB" id="A0A409W4N4"/>
<dbReference type="Gene3D" id="3.30.710.10">
    <property type="entry name" value="Potassium Channel Kv1.1, Chain A"/>
    <property type="match status" value="2"/>
</dbReference>
<dbReference type="OrthoDB" id="3199068at2759"/>
<evidence type="ECO:0000313" key="3">
    <source>
        <dbReference type="EMBL" id="PPQ73428.1"/>
    </source>
</evidence>
<sequence>MSHSVIPAVSLMCNEDAPQADAPRPVMPSDVEDVDDIKPATGETNSSSDRADTEAPVLPETDIEQDPIYFFEHVLLKAEDRIFCVPKSELVQHGTYFRELFESQENGAAKSPETKPIVLEGVSKIDFHNFLRLVYPLQSVDRPSSDEHWIGVLDLSTKWGFDKIREIALTALEHLFVESSYNCSTIYALHLCQKYNIQRYLKLQYERLITSVIPLDRSAMLAGGLDEETILAISQMRERWFCGVVWGKHAHVSGDGGIIPPRLSAKKIVEDYFRSCASEAAPPDMSQEETNAELFACQNVEDAQLKEMIGQLIILEASMVEERQKKREAEKRRIEEEKWSAVLKATQGAKENCVGNDTVVPGTGVGGVNDLDVDDIQSVTSELSDAPLPNATKRLEKLIMLKAQQFQTEKRIDELNKNGVEKEDPRMEGLLRVVAKLKGKAVANWKRGTDAAVSREHFNRFPDSTQISLGNQSKHGCTERIEEKLERMLDPDARSLSFSVGIQCKKLGQVQDQKNVVHQIKDYYGFSPYTTCEDTNTGSIFKIDIPKEKFGEWLAEFRRLRSHWQKDRAFVKQNPDNPPASTLIFPSMSVVSESSACRKEATVDPEASLHSDPKDPIPDIKLGIGEAKLPVDGAEVADVPVTDIEQDPIYFFENVLIKVEDRMFCVPKSELIEHGTYFRELFESQDDDAAEGPARGSPESNLIILEGVSKIHFHNFLRLIYPLRGVDWPSSDEHWIGILDLSTKWGFDEIRDIAITALEHLFIASSYNHNTIYALHLCQKYNIHQYLKLQYERIITSVAPLSRSAMLAGGLDEETIIIISQMREKWLCGVVWGRHRHLSGDGGIFPPRLSAKKIVEDYFKSYALETSLPDMTNEEANAEFTSRNLEDAQVNGMIAHLQSLELAAAEEKKKKREAENTMFGEKKWNDKLTAPEPEGKEGSVCNAAVAGAGAGGVDDLDDIQSVTSEWSDAPLPNATKRLEKLIMLKAQQFEMEKQIEELNKKGVTKENPRMEKLLRVVERLKRKSMASWKKGTETAVTREHLIRFPDSTQISLGSQSKLGCRERIEEKLESMLDPDARSLSFSINIQSKKLQSHLFSFSSYGFSPYMTVDKNTGNLFQIDIPKEKFGAWLAELRKLRPHW</sequence>
<dbReference type="EMBL" id="NHTK01005818">
    <property type="protein sequence ID" value="PPQ73428.1"/>
    <property type="molecule type" value="Genomic_DNA"/>
</dbReference>
<dbReference type="SUPFAM" id="SSF54695">
    <property type="entry name" value="POZ domain"/>
    <property type="match status" value="2"/>
</dbReference>
<feature type="domain" description="BTB" evidence="2">
    <location>
        <begin position="72"/>
        <end position="135"/>
    </location>
</feature>
<gene>
    <name evidence="3" type="ORF">CVT24_008134</name>
</gene>
<dbReference type="PROSITE" id="PS50097">
    <property type="entry name" value="BTB"/>
    <property type="match status" value="2"/>
</dbReference>
<dbReference type="InParanoid" id="A0A409W4N4"/>
<evidence type="ECO:0000256" key="1">
    <source>
        <dbReference type="SAM" id="MobiDB-lite"/>
    </source>
</evidence>
<dbReference type="SMART" id="SM00225">
    <property type="entry name" value="BTB"/>
    <property type="match status" value="2"/>
</dbReference>
<organism evidence="3 4">
    <name type="scientific">Panaeolus cyanescens</name>
    <dbReference type="NCBI Taxonomy" id="181874"/>
    <lineage>
        <taxon>Eukaryota</taxon>
        <taxon>Fungi</taxon>
        <taxon>Dikarya</taxon>
        <taxon>Basidiomycota</taxon>
        <taxon>Agaricomycotina</taxon>
        <taxon>Agaricomycetes</taxon>
        <taxon>Agaricomycetidae</taxon>
        <taxon>Agaricales</taxon>
        <taxon>Agaricineae</taxon>
        <taxon>Galeropsidaceae</taxon>
        <taxon>Panaeolus</taxon>
    </lineage>
</organism>
<dbReference type="Proteomes" id="UP000284842">
    <property type="component" value="Unassembled WGS sequence"/>
</dbReference>
<comment type="caution">
    <text evidence="3">The sequence shown here is derived from an EMBL/GenBank/DDBJ whole genome shotgun (WGS) entry which is preliminary data.</text>
</comment>
<feature type="compositionally biased region" description="Basic and acidic residues" evidence="1">
    <location>
        <begin position="911"/>
        <end position="926"/>
    </location>
</feature>
<reference evidence="3 4" key="1">
    <citation type="journal article" date="2018" name="Evol. Lett.">
        <title>Horizontal gene cluster transfer increased hallucinogenic mushroom diversity.</title>
        <authorList>
            <person name="Reynolds H.T."/>
            <person name="Vijayakumar V."/>
            <person name="Gluck-Thaler E."/>
            <person name="Korotkin H.B."/>
            <person name="Matheny P.B."/>
            <person name="Slot J.C."/>
        </authorList>
    </citation>
    <scope>NUCLEOTIDE SEQUENCE [LARGE SCALE GENOMIC DNA]</scope>
    <source>
        <strain evidence="3 4">2629</strain>
    </source>
</reference>
<dbReference type="InterPro" id="IPR011333">
    <property type="entry name" value="SKP1/BTB/POZ_sf"/>
</dbReference>
<dbReference type="InterPro" id="IPR052664">
    <property type="entry name" value="BTB-MATH_domain_protein"/>
</dbReference>
<protein>
    <recommendedName>
        <fullName evidence="2">BTB domain-containing protein</fullName>
    </recommendedName>
</protein>
<dbReference type="Pfam" id="PF00651">
    <property type="entry name" value="BTB"/>
    <property type="match status" value="1"/>
</dbReference>